<keyword evidence="12 13" id="KW-0472">Membrane</keyword>
<evidence type="ECO:0000256" key="2">
    <source>
        <dbReference type="ARBA" id="ARBA00004651"/>
    </source>
</evidence>
<comment type="subcellular location">
    <subcellularLocation>
        <location evidence="2">Cell membrane</location>
        <topology evidence="2">Multi-pass membrane protein</topology>
    </subcellularLocation>
</comment>
<evidence type="ECO:0000256" key="10">
    <source>
        <dbReference type="ARBA" id="ARBA00022989"/>
    </source>
</evidence>
<dbReference type="Pfam" id="PF02163">
    <property type="entry name" value="Peptidase_M50"/>
    <property type="match status" value="1"/>
</dbReference>
<keyword evidence="4" id="KW-1003">Cell membrane</keyword>
<evidence type="ECO:0000313" key="15">
    <source>
        <dbReference type="EMBL" id="VYT25572.1"/>
    </source>
</evidence>
<comment type="similarity">
    <text evidence="3">Belongs to the peptidase M50B family.</text>
</comment>
<dbReference type="PANTHER" id="PTHR35864">
    <property type="entry name" value="ZINC METALLOPROTEASE MJ0611-RELATED"/>
    <property type="match status" value="1"/>
</dbReference>
<feature type="transmembrane region" description="Helical" evidence="13">
    <location>
        <begin position="87"/>
        <end position="109"/>
    </location>
</feature>
<keyword evidence="8" id="KW-0378">Hydrolase</keyword>
<sequence>MDLFTILARALVVFTSMPIHECAHAYAASRLGDDTAQRSGRLTLNPFSHLDPVGTLLILFAGFGWARPVPINPNNFKKPKRDMALSAMAGPASNLLLALFVLVIYRVVLGFAAFGTLWQYSATETVLDILWIVYSTNIMLAVFNLLPVPPLDGWKMMGAVLPGRTYWKIMSKEREIGMIFMLLILFTPVIDLPISFVGNAISDLFVSATAFVPRLMQAIL</sequence>
<gene>
    <name evidence="15" type="ORF">AULFYP135_02307</name>
</gene>
<dbReference type="InterPro" id="IPR052348">
    <property type="entry name" value="Metallopeptidase_M50B"/>
</dbReference>
<keyword evidence="9" id="KW-0862">Zinc</keyword>
<proteinExistence type="inferred from homology"/>
<accession>A0A6N2V9G1</accession>
<evidence type="ECO:0000256" key="4">
    <source>
        <dbReference type="ARBA" id="ARBA00022475"/>
    </source>
</evidence>
<dbReference type="GO" id="GO:0006508">
    <property type="term" value="P:proteolysis"/>
    <property type="evidence" value="ECO:0007669"/>
    <property type="project" value="UniProtKB-KW"/>
</dbReference>
<evidence type="ECO:0000256" key="7">
    <source>
        <dbReference type="ARBA" id="ARBA00022723"/>
    </source>
</evidence>
<keyword evidence="6 13" id="KW-0812">Transmembrane</keyword>
<dbReference type="PANTHER" id="PTHR35864:SF1">
    <property type="entry name" value="ZINC METALLOPROTEASE YWHC-RELATED"/>
    <property type="match status" value="1"/>
</dbReference>
<feature type="transmembrane region" description="Helical" evidence="13">
    <location>
        <begin position="176"/>
        <end position="197"/>
    </location>
</feature>
<evidence type="ECO:0000256" key="12">
    <source>
        <dbReference type="ARBA" id="ARBA00023136"/>
    </source>
</evidence>
<dbReference type="GO" id="GO:0008237">
    <property type="term" value="F:metallopeptidase activity"/>
    <property type="evidence" value="ECO:0007669"/>
    <property type="project" value="UniProtKB-KW"/>
</dbReference>
<evidence type="ECO:0000256" key="5">
    <source>
        <dbReference type="ARBA" id="ARBA00022670"/>
    </source>
</evidence>
<name>A0A6N2V9G1_9FIRM</name>
<evidence type="ECO:0000256" key="11">
    <source>
        <dbReference type="ARBA" id="ARBA00023049"/>
    </source>
</evidence>
<reference evidence="15" key="1">
    <citation type="submission" date="2019-11" db="EMBL/GenBank/DDBJ databases">
        <authorList>
            <person name="Feng L."/>
        </authorList>
    </citation>
    <scope>NUCLEOTIDE SEQUENCE</scope>
    <source>
        <strain evidence="15">AundefinedLFYP135</strain>
    </source>
</reference>
<dbReference type="InterPro" id="IPR044537">
    <property type="entry name" value="Rip2-like"/>
</dbReference>
<evidence type="ECO:0000256" key="3">
    <source>
        <dbReference type="ARBA" id="ARBA00007931"/>
    </source>
</evidence>
<evidence type="ECO:0000256" key="8">
    <source>
        <dbReference type="ARBA" id="ARBA00022801"/>
    </source>
</evidence>
<keyword evidence="7" id="KW-0479">Metal-binding</keyword>
<comment type="cofactor">
    <cofactor evidence="1">
        <name>Zn(2+)</name>
        <dbReference type="ChEBI" id="CHEBI:29105"/>
    </cofactor>
</comment>
<dbReference type="CDD" id="cd06158">
    <property type="entry name" value="S2P-M50_like_1"/>
    <property type="match status" value="1"/>
</dbReference>
<organism evidence="15">
    <name type="scientific">uncultured Anaerotruncus sp</name>
    <dbReference type="NCBI Taxonomy" id="905011"/>
    <lineage>
        <taxon>Bacteria</taxon>
        <taxon>Bacillati</taxon>
        <taxon>Bacillota</taxon>
        <taxon>Clostridia</taxon>
        <taxon>Eubacteriales</taxon>
        <taxon>Oscillospiraceae</taxon>
        <taxon>Anaerotruncus</taxon>
        <taxon>environmental samples</taxon>
    </lineage>
</organism>
<dbReference type="AlphaFoldDB" id="A0A6N2V9G1"/>
<keyword evidence="5" id="KW-0645">Protease</keyword>
<protein>
    <submittedName>
        <fullName evidence="15">Peptidase family M50</fullName>
    </submittedName>
</protein>
<evidence type="ECO:0000256" key="13">
    <source>
        <dbReference type="SAM" id="Phobius"/>
    </source>
</evidence>
<keyword evidence="10 13" id="KW-1133">Transmembrane helix</keyword>
<dbReference type="EMBL" id="CACRSL010000005">
    <property type="protein sequence ID" value="VYT25572.1"/>
    <property type="molecule type" value="Genomic_DNA"/>
</dbReference>
<feature type="transmembrane region" description="Helical" evidence="13">
    <location>
        <begin position="49"/>
        <end position="66"/>
    </location>
</feature>
<evidence type="ECO:0000256" key="6">
    <source>
        <dbReference type="ARBA" id="ARBA00022692"/>
    </source>
</evidence>
<feature type="transmembrane region" description="Helical" evidence="13">
    <location>
        <begin position="129"/>
        <end position="148"/>
    </location>
</feature>
<dbReference type="InterPro" id="IPR008915">
    <property type="entry name" value="Peptidase_M50"/>
</dbReference>
<dbReference type="GO" id="GO:0005886">
    <property type="term" value="C:plasma membrane"/>
    <property type="evidence" value="ECO:0007669"/>
    <property type="project" value="UniProtKB-SubCell"/>
</dbReference>
<dbReference type="GO" id="GO:0046872">
    <property type="term" value="F:metal ion binding"/>
    <property type="evidence" value="ECO:0007669"/>
    <property type="project" value="UniProtKB-KW"/>
</dbReference>
<keyword evidence="11" id="KW-0482">Metalloprotease</keyword>
<evidence type="ECO:0000256" key="9">
    <source>
        <dbReference type="ARBA" id="ARBA00022833"/>
    </source>
</evidence>
<evidence type="ECO:0000256" key="1">
    <source>
        <dbReference type="ARBA" id="ARBA00001947"/>
    </source>
</evidence>
<feature type="domain" description="Peptidase M50" evidence="14">
    <location>
        <begin position="10"/>
        <end position="186"/>
    </location>
</feature>
<evidence type="ECO:0000259" key="14">
    <source>
        <dbReference type="Pfam" id="PF02163"/>
    </source>
</evidence>